<dbReference type="FunCoup" id="A0A165CEY7">
    <property type="interactions" value="410"/>
</dbReference>
<proteinExistence type="inferred from homology"/>
<dbReference type="InterPro" id="IPR056764">
    <property type="entry name" value="LbH_EIF2B3/5"/>
</dbReference>
<evidence type="ECO:0000256" key="10">
    <source>
        <dbReference type="SAM" id="MobiDB-lite"/>
    </source>
</evidence>
<dbReference type="InterPro" id="IPR029044">
    <property type="entry name" value="Nucleotide-diphossugar_trans"/>
</dbReference>
<evidence type="ECO:0000259" key="12">
    <source>
        <dbReference type="Pfam" id="PF25084"/>
    </source>
</evidence>
<evidence type="ECO:0000256" key="9">
    <source>
        <dbReference type="ARBA" id="ARBA00046432"/>
    </source>
</evidence>
<reference evidence="13 14" key="1">
    <citation type="journal article" date="2016" name="Mol. Biol. Evol.">
        <title>Comparative Genomics of Early-Diverging Mushroom-Forming Fungi Provides Insights into the Origins of Lignocellulose Decay Capabilities.</title>
        <authorList>
            <person name="Nagy L.G."/>
            <person name="Riley R."/>
            <person name="Tritt A."/>
            <person name="Adam C."/>
            <person name="Daum C."/>
            <person name="Floudas D."/>
            <person name="Sun H."/>
            <person name="Yadav J.S."/>
            <person name="Pangilinan J."/>
            <person name="Larsson K.H."/>
            <person name="Matsuura K."/>
            <person name="Barry K."/>
            <person name="Labutti K."/>
            <person name="Kuo R."/>
            <person name="Ohm R.A."/>
            <person name="Bhattacharya S.S."/>
            <person name="Shirouzu T."/>
            <person name="Yoshinaga Y."/>
            <person name="Martin F.M."/>
            <person name="Grigoriev I.V."/>
            <person name="Hibbett D.S."/>
        </authorList>
    </citation>
    <scope>NUCLEOTIDE SEQUENCE [LARGE SCALE GENOMIC DNA]</scope>
    <source>
        <strain evidence="13 14">HHB12029</strain>
    </source>
</reference>
<evidence type="ECO:0000256" key="4">
    <source>
        <dbReference type="ARBA" id="ARBA00022540"/>
    </source>
</evidence>
<comment type="subunit">
    <text evidence="9">Component of the translation initiation factor 2B (eIF2B) complex which is a heterodecamer of two sets of five different subunits: alpha, beta, gamma, delta and epsilon. Subunits alpha, beta and delta comprise a regulatory subcomplex and subunits epsilon and gamma comprise a catalytic subcomplex. Within the complex, the hexameric regulatory complex resides at the center, with the two heterodimeric catalytic subcomplexes bound on opposite sides.</text>
</comment>
<dbReference type="Pfam" id="PF25084">
    <property type="entry name" value="LbH_EIF2B"/>
    <property type="match status" value="1"/>
</dbReference>
<dbReference type="PANTHER" id="PTHR45989:SF1">
    <property type="entry name" value="TRANSLATION INITIATION FACTOR EIF-2B SUBUNIT GAMMA"/>
    <property type="match status" value="1"/>
</dbReference>
<feature type="domain" description="Nucleotidyl transferase" evidence="11">
    <location>
        <begin position="25"/>
        <end position="162"/>
    </location>
</feature>
<keyword evidence="5" id="KW-0648">Protein biosynthesis</keyword>
<evidence type="ECO:0000256" key="2">
    <source>
        <dbReference type="ARBA" id="ARBA00007878"/>
    </source>
</evidence>
<organism evidence="13 14">
    <name type="scientific">Exidia glandulosa HHB12029</name>
    <dbReference type="NCBI Taxonomy" id="1314781"/>
    <lineage>
        <taxon>Eukaryota</taxon>
        <taxon>Fungi</taxon>
        <taxon>Dikarya</taxon>
        <taxon>Basidiomycota</taxon>
        <taxon>Agaricomycotina</taxon>
        <taxon>Agaricomycetes</taxon>
        <taxon>Auriculariales</taxon>
        <taxon>Exidiaceae</taxon>
        <taxon>Exidia</taxon>
    </lineage>
</organism>
<comment type="similarity">
    <text evidence="2">Belongs to the eIF-2B gamma/epsilon subunits family.</text>
</comment>
<evidence type="ECO:0000259" key="11">
    <source>
        <dbReference type="Pfam" id="PF00483"/>
    </source>
</evidence>
<dbReference type="Gene3D" id="3.90.550.10">
    <property type="entry name" value="Spore Coat Polysaccharide Biosynthesis Protein SpsA, Chain A"/>
    <property type="match status" value="1"/>
</dbReference>
<dbReference type="SUPFAM" id="SSF53448">
    <property type="entry name" value="Nucleotide-diphospho-sugar transferases"/>
    <property type="match status" value="1"/>
</dbReference>
<dbReference type="PANTHER" id="PTHR45989">
    <property type="entry name" value="TRANSLATION INITIATION FACTOR EIF-2B SUBUNIT GAMMA"/>
    <property type="match status" value="1"/>
</dbReference>
<sequence>MTRPQMNFTASSSSAAGPTEFLAVLIVGFGEELRPLTSNTVDEPSPKALLPIANKPLISFPLTWLEEAGVTDVLLLCPESHANAISNYLSSDASSSAFPTLAITTHTFPDAYRTDPSKGSCTVLKEFANKITTDFIILPCDLVPPPSLPLSALLDKFRMDTDGLILASLFHEVPSDRASLVPGDPLEDPPVVLYDPTTETLLQINDDGSDDPEGEVDVRMATLWSHPRARLTTHLSDAHVYVCRRAVLDTLSAHRFQSIRADFVPWLVEIQHRPQRRKQWQHVLGAMPRAARATLEHSTSHMLHARNVAVGGGRSEPSSRAASPLGGGVRDGETHDGSLRCAIVVHALSKGVAVRVNNLTALMDANRAALATASFTPSADTAGVDSKAQIAATGVLIGASTRIAERSTVKQSSIGAHCTIGKNVRINSSVIMDHCVIKDGAKIEGCILGARTCVGEKAQLTQCFTQPGYEVAADETLKGEKLDRLDEAWGGDEEDEEDDEDDEE</sequence>
<evidence type="ECO:0000313" key="14">
    <source>
        <dbReference type="Proteomes" id="UP000077266"/>
    </source>
</evidence>
<accession>A0A165CEY7</accession>
<evidence type="ECO:0000256" key="5">
    <source>
        <dbReference type="ARBA" id="ARBA00022917"/>
    </source>
</evidence>
<dbReference type="InterPro" id="IPR005835">
    <property type="entry name" value="NTP_transferase_dom"/>
</dbReference>
<dbReference type="InParanoid" id="A0A165CEY7"/>
<dbReference type="InterPro" id="IPR051960">
    <property type="entry name" value="eIF2B_gamma"/>
</dbReference>
<dbReference type="GO" id="GO:0003743">
    <property type="term" value="F:translation initiation factor activity"/>
    <property type="evidence" value="ECO:0007669"/>
    <property type="project" value="UniProtKB-KW"/>
</dbReference>
<name>A0A165CEY7_EXIGL</name>
<gene>
    <name evidence="13" type="ORF">EXIGLDRAFT_729844</name>
</gene>
<evidence type="ECO:0000256" key="1">
    <source>
        <dbReference type="ARBA" id="ARBA00004514"/>
    </source>
</evidence>
<dbReference type="STRING" id="1314781.A0A165CEY7"/>
<dbReference type="CDD" id="cd04652">
    <property type="entry name" value="LbH_eIF2B_gamma_C"/>
    <property type="match status" value="1"/>
</dbReference>
<dbReference type="GO" id="GO:0005829">
    <property type="term" value="C:cytosol"/>
    <property type="evidence" value="ECO:0007669"/>
    <property type="project" value="UniProtKB-SubCell"/>
</dbReference>
<dbReference type="GO" id="GO:0005851">
    <property type="term" value="C:eukaryotic translation initiation factor 2B complex"/>
    <property type="evidence" value="ECO:0007669"/>
    <property type="project" value="TreeGrafter"/>
</dbReference>
<dbReference type="Gene3D" id="2.160.10.10">
    <property type="entry name" value="Hexapeptide repeat proteins"/>
    <property type="match status" value="1"/>
</dbReference>
<keyword evidence="14" id="KW-1185">Reference proteome</keyword>
<evidence type="ECO:0000256" key="6">
    <source>
        <dbReference type="ARBA" id="ARBA00044196"/>
    </source>
</evidence>
<dbReference type="Pfam" id="PF00483">
    <property type="entry name" value="NTP_transferase"/>
    <property type="match status" value="1"/>
</dbReference>
<evidence type="ECO:0000313" key="13">
    <source>
        <dbReference type="EMBL" id="KZV82345.1"/>
    </source>
</evidence>
<feature type="region of interest" description="Disordered" evidence="10">
    <location>
        <begin position="310"/>
        <end position="331"/>
    </location>
</feature>
<protein>
    <recommendedName>
        <fullName evidence="6">Translation initiation factor eIF2B subunit gamma</fullName>
    </recommendedName>
    <alternativeName>
        <fullName evidence="7">eIF2B GDP-GTP exchange factor subunit gamma</fullName>
    </alternativeName>
</protein>
<dbReference type="Proteomes" id="UP000077266">
    <property type="component" value="Unassembled WGS sequence"/>
</dbReference>
<comment type="function">
    <text evidence="8">Acts as a component of the translation initiation factor 2B (eIF2B) complex, which catalyzes the exchange of GDP for GTP on the eukaryotic initiation factor 2 (eIF2) complex gamma subunit. Its guanine nucleotide exchange factor activity is repressed when bound to eIF2 complex phosphorylated on the alpha subunit, thereby limiting the amount of methionyl-initiator methionine tRNA available to the ribosome and consequently global translation is repressed.</text>
</comment>
<dbReference type="AlphaFoldDB" id="A0A165CEY7"/>
<keyword evidence="3" id="KW-0963">Cytoplasm</keyword>
<dbReference type="GO" id="GO:0005085">
    <property type="term" value="F:guanyl-nucleotide exchange factor activity"/>
    <property type="evidence" value="ECO:0007669"/>
    <property type="project" value="TreeGrafter"/>
</dbReference>
<dbReference type="GO" id="GO:0002183">
    <property type="term" value="P:cytoplasmic translational initiation"/>
    <property type="evidence" value="ECO:0007669"/>
    <property type="project" value="TreeGrafter"/>
</dbReference>
<feature type="region of interest" description="Disordered" evidence="10">
    <location>
        <begin position="482"/>
        <end position="504"/>
    </location>
</feature>
<keyword evidence="4" id="KW-0396">Initiation factor</keyword>
<evidence type="ECO:0000256" key="8">
    <source>
        <dbReference type="ARBA" id="ARBA00045373"/>
    </source>
</evidence>
<comment type="subcellular location">
    <subcellularLocation>
        <location evidence="1">Cytoplasm</location>
        <location evidence="1">Cytosol</location>
    </subcellularLocation>
</comment>
<dbReference type="EMBL" id="KV426330">
    <property type="protein sequence ID" value="KZV82345.1"/>
    <property type="molecule type" value="Genomic_DNA"/>
</dbReference>
<evidence type="ECO:0000256" key="7">
    <source>
        <dbReference type="ARBA" id="ARBA00044229"/>
    </source>
</evidence>
<feature type="domain" description="EIF2B subunit epsilon/gamma LbH" evidence="12">
    <location>
        <begin position="387"/>
        <end position="462"/>
    </location>
</feature>
<evidence type="ECO:0000256" key="3">
    <source>
        <dbReference type="ARBA" id="ARBA00022490"/>
    </source>
</evidence>
<feature type="compositionally biased region" description="Acidic residues" evidence="10">
    <location>
        <begin position="489"/>
        <end position="504"/>
    </location>
</feature>
<dbReference type="OrthoDB" id="1733332at2759"/>